<feature type="domain" description="Major facilitator superfamily (MFS) profile" evidence="9">
    <location>
        <begin position="26"/>
        <end position="508"/>
    </location>
</feature>
<keyword evidence="7 8" id="KW-0472">Membrane</keyword>
<keyword evidence="3" id="KW-0813">Transport</keyword>
<evidence type="ECO:0000256" key="7">
    <source>
        <dbReference type="ARBA" id="ARBA00023136"/>
    </source>
</evidence>
<feature type="transmembrane region" description="Helical" evidence="8">
    <location>
        <begin position="320"/>
        <end position="338"/>
    </location>
</feature>
<feature type="transmembrane region" description="Helical" evidence="8">
    <location>
        <begin position="373"/>
        <end position="394"/>
    </location>
</feature>
<dbReference type="PANTHER" id="PTHR23501:SF197">
    <property type="entry name" value="COMD"/>
    <property type="match status" value="1"/>
</dbReference>
<feature type="transmembrane region" description="Helical" evidence="8">
    <location>
        <begin position="176"/>
        <end position="198"/>
    </location>
</feature>
<dbReference type="FunFam" id="1.20.1720.10:FF:000004">
    <property type="entry name" value="EmrB/QacA family drug resistance transporter"/>
    <property type="match status" value="1"/>
</dbReference>
<comment type="caution">
    <text evidence="10">The sequence shown here is derived from an EMBL/GenBank/DDBJ whole genome shotgun (WGS) entry which is preliminary data.</text>
</comment>
<keyword evidence="4" id="KW-1003">Cell membrane</keyword>
<evidence type="ECO:0000313" key="11">
    <source>
        <dbReference type="Proteomes" id="UP000606172"/>
    </source>
</evidence>
<comment type="similarity">
    <text evidence="2">Belongs to the major facilitator superfamily. TCR/Tet family.</text>
</comment>
<feature type="transmembrane region" description="Helical" evidence="8">
    <location>
        <begin position="279"/>
        <end position="300"/>
    </location>
</feature>
<dbReference type="AlphaFoldDB" id="A0A919RF03"/>
<keyword evidence="6 8" id="KW-1133">Transmembrane helix</keyword>
<accession>A0A919RF03</accession>
<evidence type="ECO:0000256" key="1">
    <source>
        <dbReference type="ARBA" id="ARBA00004651"/>
    </source>
</evidence>
<evidence type="ECO:0000259" key="9">
    <source>
        <dbReference type="PROSITE" id="PS50850"/>
    </source>
</evidence>
<feature type="transmembrane region" description="Helical" evidence="8">
    <location>
        <begin position="91"/>
        <end position="110"/>
    </location>
</feature>
<feature type="transmembrane region" description="Helical" evidence="8">
    <location>
        <begin position="481"/>
        <end position="503"/>
    </location>
</feature>
<feature type="transmembrane region" description="Helical" evidence="8">
    <location>
        <begin position="26"/>
        <end position="48"/>
    </location>
</feature>
<dbReference type="RefSeq" id="WP_204024761.1">
    <property type="nucleotide sequence ID" value="NZ_BOOW01000014.1"/>
</dbReference>
<dbReference type="InterPro" id="IPR036259">
    <property type="entry name" value="MFS_trans_sf"/>
</dbReference>
<dbReference type="InterPro" id="IPR020846">
    <property type="entry name" value="MFS_dom"/>
</dbReference>
<dbReference type="Gene3D" id="1.20.1720.10">
    <property type="entry name" value="Multidrug resistance protein D"/>
    <property type="match status" value="1"/>
</dbReference>
<keyword evidence="11" id="KW-1185">Reference proteome</keyword>
<dbReference type="GO" id="GO:0005886">
    <property type="term" value="C:plasma membrane"/>
    <property type="evidence" value="ECO:0007669"/>
    <property type="project" value="UniProtKB-SubCell"/>
</dbReference>
<reference evidence="10" key="1">
    <citation type="submission" date="2021-01" db="EMBL/GenBank/DDBJ databases">
        <title>Whole genome shotgun sequence of Sinosporangium siamense NBRC 109515.</title>
        <authorList>
            <person name="Komaki H."/>
            <person name="Tamura T."/>
        </authorList>
    </citation>
    <scope>NUCLEOTIDE SEQUENCE</scope>
    <source>
        <strain evidence="10">NBRC 109515</strain>
    </source>
</reference>
<feature type="transmembrane region" description="Helical" evidence="8">
    <location>
        <begin position="241"/>
        <end position="259"/>
    </location>
</feature>
<dbReference type="PANTHER" id="PTHR23501">
    <property type="entry name" value="MAJOR FACILITATOR SUPERFAMILY"/>
    <property type="match status" value="1"/>
</dbReference>
<name>A0A919RF03_9ACTN</name>
<dbReference type="SUPFAM" id="SSF103473">
    <property type="entry name" value="MFS general substrate transporter"/>
    <property type="match status" value="1"/>
</dbReference>
<keyword evidence="5 8" id="KW-0812">Transmembrane</keyword>
<evidence type="ECO:0000256" key="8">
    <source>
        <dbReference type="SAM" id="Phobius"/>
    </source>
</evidence>
<dbReference type="Pfam" id="PF07690">
    <property type="entry name" value="MFS_1"/>
    <property type="match status" value="1"/>
</dbReference>
<sequence length="525" mass="55455">MLAEATIKADLRLDPPQYTRSQVHKILAALMLAMLTSLISTSVVATALPVIVGTLGGQEQLAWVASATLLTMTVSLPLWGKLSDLYGRKRMFQLAVLVFTLSSVAAGFAQDMGQLVAARAIQGIGVGGLQALPQIVLGDVVEPRERGRYGGYMGAVFGVSTVAGPLLGGFIVDHLSWRWCFWVSVPLAVVAFTVIHFVLKLPPTRRQARIDWWGAGFISFSASAAILLLSFGGSVFPWHSIWTYGLGTLSLLALAGAVLAARRASEPILPPRLFRDRTFVFAATASLLVGMAMFGALMFLPQYLQVVKGMSPMNSGLMTLPMVTGLFGASVLTGRLVSRTGRWKIFPLVGMVTVAVGLYLLSRLRVDTPLPVVGLNMAVLGLGLGASMQTLILAAQNAARREDLAVSTTGVAFFRALGGSMGVAAFGAILSTRLAGELTSLSKAAGLPLPAGERLALGAPADIRLLPAPMVEVVLESFNRAVHTVFLFGVPLGLLGALAVLALKELPLRSARTRKEDLARVASGS</sequence>
<dbReference type="Proteomes" id="UP000606172">
    <property type="component" value="Unassembled WGS sequence"/>
</dbReference>
<evidence type="ECO:0000256" key="2">
    <source>
        <dbReference type="ARBA" id="ARBA00007520"/>
    </source>
</evidence>
<feature type="transmembrane region" description="Helical" evidence="8">
    <location>
        <begin position="149"/>
        <end position="170"/>
    </location>
</feature>
<feature type="transmembrane region" description="Helical" evidence="8">
    <location>
        <begin position="406"/>
        <end position="430"/>
    </location>
</feature>
<proteinExistence type="inferred from homology"/>
<dbReference type="CDD" id="cd17502">
    <property type="entry name" value="MFS_Azr1_MDR_like"/>
    <property type="match status" value="1"/>
</dbReference>
<dbReference type="InterPro" id="IPR011701">
    <property type="entry name" value="MFS"/>
</dbReference>
<dbReference type="EMBL" id="BOOW01000014">
    <property type="protein sequence ID" value="GII92172.1"/>
    <property type="molecule type" value="Genomic_DNA"/>
</dbReference>
<comment type="subcellular location">
    <subcellularLocation>
        <location evidence="1">Cell membrane</location>
        <topology evidence="1">Multi-pass membrane protein</topology>
    </subcellularLocation>
</comment>
<protein>
    <recommendedName>
        <fullName evidence="9">Major facilitator superfamily (MFS) profile domain-containing protein</fullName>
    </recommendedName>
</protein>
<organism evidence="10 11">
    <name type="scientific">Sinosporangium siamense</name>
    <dbReference type="NCBI Taxonomy" id="1367973"/>
    <lineage>
        <taxon>Bacteria</taxon>
        <taxon>Bacillati</taxon>
        <taxon>Actinomycetota</taxon>
        <taxon>Actinomycetes</taxon>
        <taxon>Streptosporangiales</taxon>
        <taxon>Streptosporangiaceae</taxon>
        <taxon>Sinosporangium</taxon>
    </lineage>
</organism>
<evidence type="ECO:0000256" key="5">
    <source>
        <dbReference type="ARBA" id="ARBA00022692"/>
    </source>
</evidence>
<dbReference type="PROSITE" id="PS50850">
    <property type="entry name" value="MFS"/>
    <property type="match status" value="1"/>
</dbReference>
<feature type="transmembrane region" description="Helical" evidence="8">
    <location>
        <begin position="116"/>
        <end position="137"/>
    </location>
</feature>
<evidence type="ECO:0000256" key="4">
    <source>
        <dbReference type="ARBA" id="ARBA00022475"/>
    </source>
</evidence>
<evidence type="ECO:0000313" key="10">
    <source>
        <dbReference type="EMBL" id="GII92172.1"/>
    </source>
</evidence>
<feature type="transmembrane region" description="Helical" evidence="8">
    <location>
        <begin position="345"/>
        <end position="361"/>
    </location>
</feature>
<dbReference type="GO" id="GO:0022857">
    <property type="term" value="F:transmembrane transporter activity"/>
    <property type="evidence" value="ECO:0007669"/>
    <property type="project" value="InterPro"/>
</dbReference>
<feature type="transmembrane region" description="Helical" evidence="8">
    <location>
        <begin position="210"/>
        <end position="229"/>
    </location>
</feature>
<feature type="transmembrane region" description="Helical" evidence="8">
    <location>
        <begin position="60"/>
        <end position="79"/>
    </location>
</feature>
<dbReference type="Gene3D" id="1.20.1250.20">
    <property type="entry name" value="MFS general substrate transporter like domains"/>
    <property type="match status" value="1"/>
</dbReference>
<evidence type="ECO:0000256" key="3">
    <source>
        <dbReference type="ARBA" id="ARBA00022448"/>
    </source>
</evidence>
<gene>
    <name evidence="10" type="ORF">Ssi02_24030</name>
</gene>
<evidence type="ECO:0000256" key="6">
    <source>
        <dbReference type="ARBA" id="ARBA00022989"/>
    </source>
</evidence>